<feature type="compositionally biased region" description="Low complexity" evidence="5">
    <location>
        <begin position="42"/>
        <end position="62"/>
    </location>
</feature>
<dbReference type="Pfam" id="PF13377">
    <property type="entry name" value="Peripla_BP_3"/>
    <property type="match status" value="1"/>
</dbReference>
<gene>
    <name evidence="7" type="ORF">GGQ22_11835</name>
</gene>
<protein>
    <submittedName>
        <fullName evidence="7">Substrate-binding domain-containing protein</fullName>
    </submittedName>
</protein>
<feature type="compositionally biased region" description="Polar residues" evidence="5">
    <location>
        <begin position="77"/>
        <end position="91"/>
    </location>
</feature>
<feature type="region of interest" description="Disordered" evidence="5">
    <location>
        <begin position="37"/>
        <end position="104"/>
    </location>
</feature>
<keyword evidence="4" id="KW-0804">Transcription</keyword>
<dbReference type="SUPFAM" id="SSF53822">
    <property type="entry name" value="Periplasmic binding protein-like I"/>
    <property type="match status" value="1"/>
</dbReference>
<accession>A0A6I3JCK9</accession>
<organism evidence="7 8">
    <name type="scientific">Nocardioides marmotae</name>
    <dbReference type="NCBI Taxonomy" id="2663857"/>
    <lineage>
        <taxon>Bacteria</taxon>
        <taxon>Bacillati</taxon>
        <taxon>Actinomycetota</taxon>
        <taxon>Actinomycetes</taxon>
        <taxon>Propionibacteriales</taxon>
        <taxon>Nocardioidaceae</taxon>
        <taxon>Nocardioides</taxon>
    </lineage>
</organism>
<comment type="caution">
    <text evidence="7">The sequence shown here is derived from an EMBL/GenBank/DDBJ whole genome shotgun (WGS) entry which is preliminary data.</text>
</comment>
<dbReference type="Pfam" id="PF00356">
    <property type="entry name" value="LacI"/>
    <property type="match status" value="1"/>
</dbReference>
<dbReference type="SUPFAM" id="SSF47413">
    <property type="entry name" value="lambda repressor-like DNA-binding domains"/>
    <property type="match status" value="1"/>
</dbReference>
<evidence type="ECO:0000256" key="1">
    <source>
        <dbReference type="ARBA" id="ARBA00022491"/>
    </source>
</evidence>
<keyword evidence="8" id="KW-1185">Reference proteome</keyword>
<evidence type="ECO:0000256" key="4">
    <source>
        <dbReference type="ARBA" id="ARBA00023163"/>
    </source>
</evidence>
<dbReference type="Gene3D" id="1.10.260.40">
    <property type="entry name" value="lambda repressor-like DNA-binding domains"/>
    <property type="match status" value="1"/>
</dbReference>
<reference evidence="7 8" key="1">
    <citation type="submission" date="2019-10" db="EMBL/GenBank/DDBJ databases">
        <title>Nocardioides novel species isolated from the excrement of Marmot.</title>
        <authorList>
            <person name="Zhang G."/>
        </authorList>
    </citation>
    <scope>NUCLEOTIDE SEQUENCE [LARGE SCALE GENOMIC DNA]</scope>
    <source>
        <strain evidence="8">zg-579</strain>
    </source>
</reference>
<dbReference type="PROSITE" id="PS50932">
    <property type="entry name" value="HTH_LACI_2"/>
    <property type="match status" value="1"/>
</dbReference>
<dbReference type="SMART" id="SM00354">
    <property type="entry name" value="HTH_LACI"/>
    <property type="match status" value="1"/>
</dbReference>
<dbReference type="InterPro" id="IPR010982">
    <property type="entry name" value="Lambda_DNA-bd_dom_sf"/>
</dbReference>
<dbReference type="PANTHER" id="PTHR30146:SF148">
    <property type="entry name" value="HTH-TYPE TRANSCRIPTIONAL REPRESSOR PURR-RELATED"/>
    <property type="match status" value="1"/>
</dbReference>
<dbReference type="GO" id="GO:0000976">
    <property type="term" value="F:transcription cis-regulatory region binding"/>
    <property type="evidence" value="ECO:0007669"/>
    <property type="project" value="TreeGrafter"/>
</dbReference>
<evidence type="ECO:0000256" key="2">
    <source>
        <dbReference type="ARBA" id="ARBA00023015"/>
    </source>
</evidence>
<dbReference type="CDD" id="cd01392">
    <property type="entry name" value="HTH_LacI"/>
    <property type="match status" value="1"/>
</dbReference>
<dbReference type="InterPro" id="IPR028082">
    <property type="entry name" value="Peripla_BP_I"/>
</dbReference>
<sequence length="503" mass="53222">MLGYSSWNSAASFFHSGLLPSQEKNVTVVGSLGCSTAPGPSPLGSGSLPPDSPPHAASPSDARATVTATDAILRDVSTLTDSTPLPRNSSGRRPDETSCKSFGSVGRKHRFRVRGLSMDRCALRHSRDRTALDAPTNAPRRPVRAWRTGRLKSVWSASVAAMSQPPSTASTTAPTRVTIADVAVRAGVSPTTVSHVLSGKRVVGQATRRTVLDAIDELGYRPNHVARHLRTRQSHMLAVLVPDITNPFYAVLTRGLADAVDAAGYGTFVCSTDGQHDRERKFFEDVMDRGVDGIVFASGEIASEITFGPGDRATPIVCIGDHLDHPLCDAVIPDDESGSREAGAFLAGRGYERLAMIQGPPGYGNDRSAGFRDAVRAAGHQLPAERMVRGDWTRRGGYAAMQTLMALPRRPDAVFCANDLMAIGALDVAHELGLAVPDDVAVVGFDDVDAATIVTPQLTTVRNPAYDLGSAAGDLALSRLSGRYSGPGRTVVLPCPLVERGTA</sequence>
<dbReference type="AlphaFoldDB" id="A0A6I3JCK9"/>
<dbReference type="CDD" id="cd06267">
    <property type="entry name" value="PBP1_LacI_sugar_binding-like"/>
    <property type="match status" value="1"/>
</dbReference>
<dbReference type="InterPro" id="IPR000843">
    <property type="entry name" value="HTH_LacI"/>
</dbReference>
<dbReference type="Gene3D" id="3.40.50.2300">
    <property type="match status" value="2"/>
</dbReference>
<dbReference type="GO" id="GO:0003700">
    <property type="term" value="F:DNA-binding transcription factor activity"/>
    <property type="evidence" value="ECO:0007669"/>
    <property type="project" value="TreeGrafter"/>
</dbReference>
<keyword evidence="2" id="KW-0805">Transcription regulation</keyword>
<dbReference type="EMBL" id="WLCI01000013">
    <property type="protein sequence ID" value="MTB95773.1"/>
    <property type="molecule type" value="Genomic_DNA"/>
</dbReference>
<evidence type="ECO:0000313" key="8">
    <source>
        <dbReference type="Proteomes" id="UP000433406"/>
    </source>
</evidence>
<keyword evidence="1" id="KW-0678">Repressor</keyword>
<dbReference type="InterPro" id="IPR046335">
    <property type="entry name" value="LacI/GalR-like_sensor"/>
</dbReference>
<evidence type="ECO:0000256" key="3">
    <source>
        <dbReference type="ARBA" id="ARBA00023125"/>
    </source>
</evidence>
<evidence type="ECO:0000256" key="5">
    <source>
        <dbReference type="SAM" id="MobiDB-lite"/>
    </source>
</evidence>
<dbReference type="PROSITE" id="PS00356">
    <property type="entry name" value="HTH_LACI_1"/>
    <property type="match status" value="1"/>
</dbReference>
<evidence type="ECO:0000259" key="6">
    <source>
        <dbReference type="PROSITE" id="PS50932"/>
    </source>
</evidence>
<evidence type="ECO:0000313" key="7">
    <source>
        <dbReference type="EMBL" id="MTB95773.1"/>
    </source>
</evidence>
<proteinExistence type="predicted"/>
<name>A0A6I3JCK9_9ACTN</name>
<dbReference type="PANTHER" id="PTHR30146">
    <property type="entry name" value="LACI-RELATED TRANSCRIPTIONAL REPRESSOR"/>
    <property type="match status" value="1"/>
</dbReference>
<feature type="domain" description="HTH lacI-type" evidence="6">
    <location>
        <begin position="177"/>
        <end position="231"/>
    </location>
</feature>
<keyword evidence="3" id="KW-0238">DNA-binding</keyword>
<dbReference type="Proteomes" id="UP000433406">
    <property type="component" value="Unassembled WGS sequence"/>
</dbReference>